<dbReference type="InterPro" id="IPR028082">
    <property type="entry name" value="Peripla_BP_I"/>
</dbReference>
<dbReference type="InterPro" id="IPR046335">
    <property type="entry name" value="LacI/GalR-like_sensor"/>
</dbReference>
<sequence>MKKPTLIDVARIADVSAITVSRTLRDPERVSESTRIKVQAAVEELGYVPDSAASTLASKRSTVIGMLVPSFSNNVFSQVLAGAYDAIEGTKYSIQIGNTRYSALKEEEMVRRFLTMKPAGMIVAGVDQTEMTRKLLKATDCPVVQVMDIADDPIDSIVGFSNFQAAAEATYYMIQEGFRRIAFVGTRMDPRTQMRMAGYRSMMEKSGLYDPALQITTQIKSSVEIGRHLLGDILSTVPDCDAVFCNNDDVAVGIAFECERRNIRIPQDMGICGFNDLGTTSQMNPAVTSVHTPRVEIGKVAAQIVIDANAKIETRSEKIYDLGFELKKRASTNLRGAAFRSR</sequence>
<feature type="domain" description="HTH lacI-type" evidence="4">
    <location>
        <begin position="4"/>
        <end position="58"/>
    </location>
</feature>
<dbReference type="EMBL" id="CP014327">
    <property type="protein sequence ID" value="AML52149.1"/>
    <property type="molecule type" value="Genomic_DNA"/>
</dbReference>
<evidence type="ECO:0000259" key="4">
    <source>
        <dbReference type="PROSITE" id="PS50932"/>
    </source>
</evidence>
<dbReference type="CDD" id="cd01575">
    <property type="entry name" value="PBP1_GntR"/>
    <property type="match status" value="1"/>
</dbReference>
<dbReference type="PANTHER" id="PTHR30146">
    <property type="entry name" value="LACI-RELATED TRANSCRIPTIONAL REPRESSOR"/>
    <property type="match status" value="1"/>
</dbReference>
<evidence type="ECO:0000313" key="5">
    <source>
        <dbReference type="EMBL" id="AML52149.1"/>
    </source>
</evidence>
<dbReference type="STRING" id="1579316.RC74_13475"/>
<name>A0A126V373_9RHOB</name>
<dbReference type="OrthoDB" id="7170131at2"/>
<dbReference type="SUPFAM" id="SSF47413">
    <property type="entry name" value="lambda repressor-like DNA-binding domains"/>
    <property type="match status" value="1"/>
</dbReference>
<dbReference type="InterPro" id="IPR010982">
    <property type="entry name" value="Lambda_DNA-bd_dom_sf"/>
</dbReference>
<dbReference type="SMART" id="SM00354">
    <property type="entry name" value="HTH_LACI"/>
    <property type="match status" value="1"/>
</dbReference>
<reference evidence="5 6" key="1">
    <citation type="submission" date="2016-02" db="EMBL/GenBank/DDBJ databases">
        <title>Complete genome sequence of Halocynthiibacter arcticus PAMC 20958t from arctic marine sediment.</title>
        <authorList>
            <person name="Lee Y.M."/>
            <person name="Baek K."/>
            <person name="Lee H.K."/>
            <person name="Shin S.C."/>
        </authorList>
    </citation>
    <scope>NUCLEOTIDE SEQUENCE [LARGE SCALE GENOMIC DNA]</scope>
    <source>
        <strain evidence="5">PAMC 20958</strain>
    </source>
</reference>
<dbReference type="RefSeq" id="WP_039002659.1">
    <property type="nucleotide sequence ID" value="NZ_CP014327.1"/>
</dbReference>
<accession>A0A126V373</accession>
<dbReference type="GO" id="GO:0000976">
    <property type="term" value="F:transcription cis-regulatory region binding"/>
    <property type="evidence" value="ECO:0007669"/>
    <property type="project" value="TreeGrafter"/>
</dbReference>
<dbReference type="Gene3D" id="1.10.260.40">
    <property type="entry name" value="lambda repressor-like DNA-binding domains"/>
    <property type="match status" value="1"/>
</dbReference>
<dbReference type="Proteomes" id="UP000070371">
    <property type="component" value="Chromosome"/>
</dbReference>
<dbReference type="KEGG" id="hat:RC74_13475"/>
<dbReference type="Pfam" id="PF00356">
    <property type="entry name" value="LacI"/>
    <property type="match status" value="1"/>
</dbReference>
<gene>
    <name evidence="5" type="ORF">RC74_13475</name>
</gene>
<dbReference type="Gene3D" id="3.40.50.2300">
    <property type="match status" value="2"/>
</dbReference>
<proteinExistence type="predicted"/>
<dbReference type="PANTHER" id="PTHR30146:SF2">
    <property type="entry name" value="HTH-TYPE TRANSCRIPTIONAL REGULATOR GNTR"/>
    <property type="match status" value="1"/>
</dbReference>
<dbReference type="Pfam" id="PF13377">
    <property type="entry name" value="Peripla_BP_3"/>
    <property type="match status" value="1"/>
</dbReference>
<keyword evidence="2" id="KW-0238">DNA-binding</keyword>
<dbReference type="AlphaFoldDB" id="A0A126V373"/>
<evidence type="ECO:0000256" key="3">
    <source>
        <dbReference type="ARBA" id="ARBA00023163"/>
    </source>
</evidence>
<dbReference type="CDD" id="cd01392">
    <property type="entry name" value="HTH_LacI"/>
    <property type="match status" value="1"/>
</dbReference>
<evidence type="ECO:0000256" key="2">
    <source>
        <dbReference type="ARBA" id="ARBA00023125"/>
    </source>
</evidence>
<dbReference type="PROSITE" id="PS50932">
    <property type="entry name" value="HTH_LACI_2"/>
    <property type="match status" value="1"/>
</dbReference>
<dbReference type="SUPFAM" id="SSF53822">
    <property type="entry name" value="Periplasmic binding protein-like I"/>
    <property type="match status" value="1"/>
</dbReference>
<protein>
    <submittedName>
        <fullName evidence="5">Transcriptional regulator</fullName>
    </submittedName>
</protein>
<evidence type="ECO:0000313" key="6">
    <source>
        <dbReference type="Proteomes" id="UP000070371"/>
    </source>
</evidence>
<dbReference type="GO" id="GO:0003700">
    <property type="term" value="F:DNA-binding transcription factor activity"/>
    <property type="evidence" value="ECO:0007669"/>
    <property type="project" value="TreeGrafter"/>
</dbReference>
<organism evidence="5 6">
    <name type="scientific">Falsihalocynthiibacter arcticus</name>
    <dbReference type="NCBI Taxonomy" id="1579316"/>
    <lineage>
        <taxon>Bacteria</taxon>
        <taxon>Pseudomonadati</taxon>
        <taxon>Pseudomonadota</taxon>
        <taxon>Alphaproteobacteria</taxon>
        <taxon>Rhodobacterales</taxon>
        <taxon>Roseobacteraceae</taxon>
        <taxon>Falsihalocynthiibacter</taxon>
    </lineage>
</organism>
<keyword evidence="1" id="KW-0805">Transcription regulation</keyword>
<keyword evidence="3" id="KW-0804">Transcription</keyword>
<evidence type="ECO:0000256" key="1">
    <source>
        <dbReference type="ARBA" id="ARBA00023015"/>
    </source>
</evidence>
<dbReference type="InterPro" id="IPR000843">
    <property type="entry name" value="HTH_LacI"/>
</dbReference>
<keyword evidence="6" id="KW-1185">Reference proteome</keyword>